<gene>
    <name evidence="1" type="ORF">chiPu_0003288</name>
</gene>
<dbReference type="Proteomes" id="UP000287033">
    <property type="component" value="Unassembled WGS sequence"/>
</dbReference>
<evidence type="ECO:0000313" key="1">
    <source>
        <dbReference type="EMBL" id="GCC24885.1"/>
    </source>
</evidence>
<comment type="caution">
    <text evidence="1">The sequence shown here is derived from an EMBL/GenBank/DDBJ whole genome shotgun (WGS) entry which is preliminary data.</text>
</comment>
<sequence length="68" mass="7492">MEDGYRCRPAVNQAERRQSPAIARRSAVHLNLMTFGTMFNCLPQEEQMAAANNIEDSGLVRPGESGVV</sequence>
<reference evidence="1 2" key="1">
    <citation type="journal article" date="2018" name="Nat. Ecol. Evol.">
        <title>Shark genomes provide insights into elasmobranch evolution and the origin of vertebrates.</title>
        <authorList>
            <person name="Hara Y"/>
            <person name="Yamaguchi K"/>
            <person name="Onimaru K"/>
            <person name="Kadota M"/>
            <person name="Koyanagi M"/>
            <person name="Keeley SD"/>
            <person name="Tatsumi K"/>
            <person name="Tanaka K"/>
            <person name="Motone F"/>
            <person name="Kageyama Y"/>
            <person name="Nozu R"/>
            <person name="Adachi N"/>
            <person name="Nishimura O"/>
            <person name="Nakagawa R"/>
            <person name="Tanegashima C"/>
            <person name="Kiyatake I"/>
            <person name="Matsumoto R"/>
            <person name="Murakumo K"/>
            <person name="Nishida K"/>
            <person name="Terakita A"/>
            <person name="Kuratani S"/>
            <person name="Sato K"/>
            <person name="Hyodo S Kuraku.S."/>
        </authorList>
    </citation>
    <scope>NUCLEOTIDE SEQUENCE [LARGE SCALE GENOMIC DNA]</scope>
</reference>
<dbReference type="AlphaFoldDB" id="A0A401S390"/>
<name>A0A401S390_CHIPU</name>
<evidence type="ECO:0000313" key="2">
    <source>
        <dbReference type="Proteomes" id="UP000287033"/>
    </source>
</evidence>
<accession>A0A401S390</accession>
<proteinExistence type="predicted"/>
<keyword evidence="2" id="KW-1185">Reference proteome</keyword>
<organism evidence="1 2">
    <name type="scientific">Chiloscyllium punctatum</name>
    <name type="common">Brownbanded bambooshark</name>
    <name type="synonym">Hemiscyllium punctatum</name>
    <dbReference type="NCBI Taxonomy" id="137246"/>
    <lineage>
        <taxon>Eukaryota</taxon>
        <taxon>Metazoa</taxon>
        <taxon>Chordata</taxon>
        <taxon>Craniata</taxon>
        <taxon>Vertebrata</taxon>
        <taxon>Chondrichthyes</taxon>
        <taxon>Elasmobranchii</taxon>
        <taxon>Galeomorphii</taxon>
        <taxon>Galeoidea</taxon>
        <taxon>Orectolobiformes</taxon>
        <taxon>Hemiscylliidae</taxon>
        <taxon>Chiloscyllium</taxon>
    </lineage>
</organism>
<protein>
    <submittedName>
        <fullName evidence="1">Uncharacterized protein</fullName>
    </submittedName>
</protein>
<dbReference type="EMBL" id="BEZZ01000070">
    <property type="protein sequence ID" value="GCC24885.1"/>
    <property type="molecule type" value="Genomic_DNA"/>
</dbReference>